<keyword evidence="5 9" id="KW-0812">Transmembrane</keyword>
<evidence type="ECO:0000256" key="1">
    <source>
        <dbReference type="ARBA" id="ARBA00004370"/>
    </source>
</evidence>
<evidence type="ECO:0000256" key="2">
    <source>
        <dbReference type="ARBA" id="ARBA00008472"/>
    </source>
</evidence>
<evidence type="ECO:0000256" key="3">
    <source>
        <dbReference type="ARBA" id="ARBA00021007"/>
    </source>
</evidence>
<dbReference type="PANTHER" id="PTHR11058">
    <property type="entry name" value="NADH-UBIQUINONE OXIDOREDUCTASE CHAIN 3"/>
    <property type="match status" value="1"/>
</dbReference>
<dbReference type="Pfam" id="PF00507">
    <property type="entry name" value="Oxidored_q4"/>
    <property type="match status" value="1"/>
</dbReference>
<dbReference type="GO" id="GO:0008137">
    <property type="term" value="F:NADH dehydrogenase (ubiquinone) activity"/>
    <property type="evidence" value="ECO:0007669"/>
    <property type="project" value="UniProtKB-UniRule"/>
</dbReference>
<dbReference type="GO" id="GO:0030964">
    <property type="term" value="C:NADH dehydrogenase complex"/>
    <property type="evidence" value="ECO:0007669"/>
    <property type="project" value="TreeGrafter"/>
</dbReference>
<evidence type="ECO:0000256" key="6">
    <source>
        <dbReference type="ARBA" id="ARBA00022989"/>
    </source>
</evidence>
<comment type="similarity">
    <text evidence="2 9">Belongs to the complex I subunit 3 family.</text>
</comment>
<dbReference type="Gene3D" id="1.20.58.1610">
    <property type="entry name" value="NADH:ubiquinone/plastoquinone oxidoreductase, chain 3"/>
    <property type="match status" value="1"/>
</dbReference>
<dbReference type="GO" id="GO:0031966">
    <property type="term" value="C:mitochondrial membrane"/>
    <property type="evidence" value="ECO:0007669"/>
    <property type="project" value="UniProtKB-SubCell"/>
</dbReference>
<evidence type="ECO:0000256" key="9">
    <source>
        <dbReference type="RuleBase" id="RU003640"/>
    </source>
</evidence>
<dbReference type="EMBL" id="KY124261">
    <property type="protein sequence ID" value="AQL10427.1"/>
    <property type="molecule type" value="Genomic_DNA"/>
</dbReference>
<dbReference type="EC" id="7.1.1.2" evidence="9"/>
<dbReference type="InterPro" id="IPR038430">
    <property type="entry name" value="NDAH_ubi_oxred_su3_sf"/>
</dbReference>
<feature type="transmembrane region" description="Helical" evidence="9">
    <location>
        <begin position="55"/>
        <end position="75"/>
    </location>
</feature>
<keyword evidence="7 9" id="KW-0472">Membrane</keyword>
<feature type="transmembrane region" description="Helical" evidence="9">
    <location>
        <begin position="87"/>
        <end position="107"/>
    </location>
</feature>
<keyword evidence="4 9" id="KW-0813">Transport</keyword>
<feature type="transmembrane region" description="Helical" evidence="9">
    <location>
        <begin position="6"/>
        <end position="25"/>
    </location>
</feature>
<dbReference type="PANTHER" id="PTHR11058:SF9">
    <property type="entry name" value="NADH-UBIQUINONE OXIDOREDUCTASE CHAIN 3"/>
    <property type="match status" value="1"/>
</dbReference>
<geneLocation type="mitochondrion" evidence="10"/>
<accession>A0A343AZW0</accession>
<keyword evidence="9" id="KW-0830">Ubiquinone</keyword>
<keyword evidence="9" id="KW-0249">Electron transport</keyword>
<dbReference type="CTD" id="31653236"/>
<dbReference type="GeneID" id="31653236"/>
<protein>
    <recommendedName>
        <fullName evidence="3 9">NADH-ubiquinone oxidoreductase chain 3</fullName>
        <ecNumber evidence="9">7.1.1.2</ecNumber>
    </recommendedName>
</protein>
<keyword evidence="9 10" id="KW-0496">Mitochondrion</keyword>
<dbReference type="RefSeq" id="YP_009351933.1">
    <property type="nucleotide sequence ID" value="NC_034226.1"/>
</dbReference>
<reference evidence="10" key="1">
    <citation type="journal article" date="2017" name="Mitochondrial DNA Part B Resour">
        <title>The complete mitochondrial genome of Cerion uva (Linnaeus, 1758) (Gastropoda: Panpulmonata: Stylommatophora: Cerionidae).</title>
        <authorList>
            <person name="Harasewych M.G."/>
            <person name="Gonzalez V.L."/>
            <person name="Windsor A.M."/>
            <person name="Halloran M."/>
        </authorList>
    </citation>
    <scope>NUCLEOTIDE SEQUENCE</scope>
</reference>
<name>A0A343AZW0_9EUPU</name>
<comment type="subcellular location">
    <subcellularLocation>
        <location evidence="1">Membrane</location>
    </subcellularLocation>
    <subcellularLocation>
        <location evidence="9">Mitochondrion membrane</location>
        <topology evidence="9">Multi-pass membrane protein</topology>
    </subcellularLocation>
</comment>
<evidence type="ECO:0000256" key="5">
    <source>
        <dbReference type="ARBA" id="ARBA00022692"/>
    </source>
</evidence>
<evidence type="ECO:0000256" key="7">
    <source>
        <dbReference type="ARBA" id="ARBA00023136"/>
    </source>
</evidence>
<keyword evidence="9" id="KW-1278">Translocase</keyword>
<sequence>MYSVFFVTLLVVISLITISFIIKWVSNTNMVEKMSPFECGFDPLAPTRTPFSTRFILLLVFFLIFDVETVIMLPLSQSVMNSGDVASIYYSLGFLSILLLGLLYEWANGVLDWT</sequence>
<keyword evidence="6 9" id="KW-1133">Transmembrane helix</keyword>
<comment type="catalytic activity">
    <reaction evidence="8 9">
        <text>a ubiquinone + NADH + 5 H(+)(in) = a ubiquinol + NAD(+) + 4 H(+)(out)</text>
        <dbReference type="Rhea" id="RHEA:29091"/>
        <dbReference type="Rhea" id="RHEA-COMP:9565"/>
        <dbReference type="Rhea" id="RHEA-COMP:9566"/>
        <dbReference type="ChEBI" id="CHEBI:15378"/>
        <dbReference type="ChEBI" id="CHEBI:16389"/>
        <dbReference type="ChEBI" id="CHEBI:17976"/>
        <dbReference type="ChEBI" id="CHEBI:57540"/>
        <dbReference type="ChEBI" id="CHEBI:57945"/>
        <dbReference type="EC" id="7.1.1.2"/>
    </reaction>
</comment>
<evidence type="ECO:0000313" key="10">
    <source>
        <dbReference type="EMBL" id="AQL10427.1"/>
    </source>
</evidence>
<organism evidence="10">
    <name type="scientific">Cerion uva</name>
    <dbReference type="NCBI Taxonomy" id="1108933"/>
    <lineage>
        <taxon>Eukaryota</taxon>
        <taxon>Metazoa</taxon>
        <taxon>Spiralia</taxon>
        <taxon>Lophotrochozoa</taxon>
        <taxon>Mollusca</taxon>
        <taxon>Gastropoda</taxon>
        <taxon>Heterobranchia</taxon>
        <taxon>Euthyneura</taxon>
        <taxon>Panpulmonata</taxon>
        <taxon>Eupulmonata</taxon>
        <taxon>Stylommatophora</taxon>
        <taxon>Helicina</taxon>
        <taxon>Urocoptoidea</taxon>
        <taxon>Cerionidae</taxon>
        <taxon>Cerion</taxon>
    </lineage>
</organism>
<dbReference type="AlphaFoldDB" id="A0A343AZW0"/>
<keyword evidence="9" id="KW-0679">Respiratory chain</keyword>
<proteinExistence type="inferred from homology"/>
<evidence type="ECO:0000256" key="8">
    <source>
        <dbReference type="ARBA" id="ARBA00049551"/>
    </source>
</evidence>
<evidence type="ECO:0000256" key="4">
    <source>
        <dbReference type="ARBA" id="ARBA00022448"/>
    </source>
</evidence>
<keyword evidence="9" id="KW-0520">NAD</keyword>
<dbReference type="InterPro" id="IPR000440">
    <property type="entry name" value="NADH_UbQ/plastoQ_OxRdtase_su3"/>
</dbReference>
<comment type="function">
    <text evidence="9">Core subunit of the mitochondrial membrane respiratory chain NADH dehydrogenase (Complex I) which catalyzes electron transfer from NADH through the respiratory chain, using ubiquinone as an electron acceptor. Essential for the catalytic activity of complex I.</text>
</comment>